<dbReference type="EMBL" id="QSTP01000022">
    <property type="protein sequence ID" value="RGM68075.1"/>
    <property type="molecule type" value="Genomic_DNA"/>
</dbReference>
<proteinExistence type="predicted"/>
<protein>
    <submittedName>
        <fullName evidence="4">Sortase B protein-sorting domain-containing protein</fullName>
    </submittedName>
</protein>
<gene>
    <name evidence="8" type="ORF">DW172_13805</name>
    <name evidence="7" type="ORF">DW848_00045</name>
    <name evidence="6" type="ORF">DWW89_11750</name>
    <name evidence="5" type="ORF">DWX06_10845</name>
    <name evidence="4" type="ORF">DWY38_12950</name>
    <name evidence="3" type="ORF">DXB99_15250</name>
    <name evidence="2" type="ORF">DXD13_14350</name>
</gene>
<evidence type="ECO:0000313" key="11">
    <source>
        <dbReference type="Proteomes" id="UP000266066"/>
    </source>
</evidence>
<dbReference type="Proteomes" id="UP000284296">
    <property type="component" value="Unassembled WGS sequence"/>
</dbReference>
<sequence length="32" mass="3946">MNQLLLQPSFYHSSIFVYILLFCISFLFLRKY</sequence>
<dbReference type="Proteomes" id="UP000260758">
    <property type="component" value="Unassembled WGS sequence"/>
</dbReference>
<dbReference type="Proteomes" id="UP000266066">
    <property type="component" value="Unassembled WGS sequence"/>
</dbReference>
<dbReference type="AlphaFoldDB" id="A0A395UVB5"/>
<evidence type="ECO:0000313" key="2">
    <source>
        <dbReference type="EMBL" id="RGK39675.1"/>
    </source>
</evidence>
<evidence type="ECO:0000313" key="6">
    <source>
        <dbReference type="EMBL" id="RGU21952.1"/>
    </source>
</evidence>
<evidence type="ECO:0000313" key="4">
    <source>
        <dbReference type="EMBL" id="RGR52883.1"/>
    </source>
</evidence>
<evidence type="ECO:0000313" key="3">
    <source>
        <dbReference type="EMBL" id="RGM68075.1"/>
    </source>
</evidence>
<evidence type="ECO:0000313" key="8">
    <source>
        <dbReference type="EMBL" id="RHI18410.1"/>
    </source>
</evidence>
<dbReference type="EMBL" id="QSQP01000026">
    <property type="protein sequence ID" value="RGK39675.1"/>
    <property type="molecule type" value="Genomic_DNA"/>
</dbReference>
<dbReference type="NCBIfam" id="TIGR03063">
    <property type="entry name" value="srtB_target"/>
    <property type="match status" value="1"/>
</dbReference>
<organism evidence="4 11">
    <name type="scientific">Agathobacter rectalis</name>
    <dbReference type="NCBI Taxonomy" id="39491"/>
    <lineage>
        <taxon>Bacteria</taxon>
        <taxon>Bacillati</taxon>
        <taxon>Bacillota</taxon>
        <taxon>Clostridia</taxon>
        <taxon>Lachnospirales</taxon>
        <taxon>Lachnospiraceae</taxon>
        <taxon>Agathobacter</taxon>
    </lineage>
</organism>
<dbReference type="InterPro" id="IPR017502">
    <property type="entry name" value="Sortase_SrtB_target"/>
</dbReference>
<evidence type="ECO:0000313" key="15">
    <source>
        <dbReference type="Proteomes" id="UP000286104"/>
    </source>
</evidence>
<evidence type="ECO:0000313" key="9">
    <source>
        <dbReference type="Proteomes" id="UP000260758"/>
    </source>
</evidence>
<feature type="transmembrane region" description="Helical" evidence="1">
    <location>
        <begin position="12"/>
        <end position="29"/>
    </location>
</feature>
<evidence type="ECO:0000313" key="7">
    <source>
        <dbReference type="EMBL" id="RHC41765.1"/>
    </source>
</evidence>
<dbReference type="EMBL" id="QRXG01000019">
    <property type="protein sequence ID" value="RGT80131.1"/>
    <property type="molecule type" value="Genomic_DNA"/>
</dbReference>
<dbReference type="Proteomes" id="UP000261052">
    <property type="component" value="Unassembled WGS sequence"/>
</dbReference>
<dbReference type="Proteomes" id="UP000283765">
    <property type="component" value="Unassembled WGS sequence"/>
</dbReference>
<reference evidence="9 10" key="1">
    <citation type="submission" date="2018-08" db="EMBL/GenBank/DDBJ databases">
        <title>A genome reference for cultivated species of the human gut microbiota.</title>
        <authorList>
            <person name="Zou Y."/>
            <person name="Xue W."/>
            <person name="Luo G."/>
        </authorList>
    </citation>
    <scope>NUCLEOTIDE SEQUENCE [LARGE SCALE GENOMIC DNA]</scope>
    <source>
        <strain evidence="6 12">AF17-27</strain>
        <strain evidence="5 13">AF18-16LB</strain>
        <strain evidence="4 11">AF25-15</strain>
        <strain evidence="8 14">AM16-11</strain>
        <strain evidence="7 15">AM36-3AA</strain>
        <strain evidence="3 9">OM07-13</strain>
        <strain evidence="2 10">TF11-15AC</strain>
    </source>
</reference>
<dbReference type="EMBL" id="QRXR01000020">
    <property type="protein sequence ID" value="RGU21952.1"/>
    <property type="molecule type" value="Genomic_DNA"/>
</dbReference>
<accession>A0A395UVB5</accession>
<evidence type="ECO:0000313" key="10">
    <source>
        <dbReference type="Proteomes" id="UP000261052"/>
    </source>
</evidence>
<evidence type="ECO:0000313" key="13">
    <source>
        <dbReference type="Proteomes" id="UP000284296"/>
    </source>
</evidence>
<dbReference type="EMBL" id="QRUJ01000017">
    <property type="protein sequence ID" value="RGR52883.1"/>
    <property type="molecule type" value="Genomic_DNA"/>
</dbReference>
<dbReference type="Proteomes" id="UP000285865">
    <property type="component" value="Unassembled WGS sequence"/>
</dbReference>
<evidence type="ECO:0000256" key="1">
    <source>
        <dbReference type="SAM" id="Phobius"/>
    </source>
</evidence>
<keyword evidence="1" id="KW-0472">Membrane</keyword>
<dbReference type="EMBL" id="QSHU01000001">
    <property type="protein sequence ID" value="RHC41765.1"/>
    <property type="molecule type" value="Genomic_DNA"/>
</dbReference>
<evidence type="ECO:0000313" key="14">
    <source>
        <dbReference type="Proteomes" id="UP000285865"/>
    </source>
</evidence>
<evidence type="ECO:0000313" key="12">
    <source>
        <dbReference type="Proteomes" id="UP000283765"/>
    </source>
</evidence>
<dbReference type="EMBL" id="QRKN01000016">
    <property type="protein sequence ID" value="RHI18410.1"/>
    <property type="molecule type" value="Genomic_DNA"/>
</dbReference>
<dbReference type="Proteomes" id="UP000286104">
    <property type="component" value="Unassembled WGS sequence"/>
</dbReference>
<evidence type="ECO:0000313" key="5">
    <source>
        <dbReference type="EMBL" id="RGT80131.1"/>
    </source>
</evidence>
<comment type="caution">
    <text evidence="4">The sequence shown here is derived from an EMBL/GenBank/DDBJ whole genome shotgun (WGS) entry which is preliminary data.</text>
</comment>
<name>A0A395UVB5_9FIRM</name>
<dbReference type="RefSeq" id="WP_117686727.1">
    <property type="nucleotide sequence ID" value="NZ_QRIB01000015.1"/>
</dbReference>
<keyword evidence="1" id="KW-1133">Transmembrane helix</keyword>
<keyword evidence="1" id="KW-0812">Transmembrane</keyword>